<dbReference type="EMBL" id="CADEPM010000004">
    <property type="protein sequence ID" value="CAB3405428.1"/>
    <property type="molecule type" value="Genomic_DNA"/>
</dbReference>
<dbReference type="Pfam" id="PF22964">
    <property type="entry name" value="ZER1-like_2nd"/>
    <property type="match status" value="1"/>
</dbReference>
<feature type="domain" description="Zer-1-like leucine-rich repeats region" evidence="3">
    <location>
        <begin position="192"/>
        <end position="255"/>
    </location>
</feature>
<keyword evidence="1" id="KW-0833">Ubl conjugation pathway</keyword>
<dbReference type="Gene3D" id="3.80.10.10">
    <property type="entry name" value="Ribonuclease Inhibitor"/>
    <property type="match status" value="1"/>
</dbReference>
<dbReference type="OrthoDB" id="5783533at2759"/>
<dbReference type="Pfam" id="PF25013">
    <property type="entry name" value="LRR_Zer-1"/>
    <property type="match status" value="1"/>
</dbReference>
<evidence type="ECO:0000259" key="3">
    <source>
        <dbReference type="Pfam" id="PF25013"/>
    </source>
</evidence>
<dbReference type="InterPro" id="IPR055142">
    <property type="entry name" value="ZER1-like_C"/>
</dbReference>
<evidence type="ECO:0000313" key="5">
    <source>
        <dbReference type="Proteomes" id="UP000494206"/>
    </source>
</evidence>
<evidence type="ECO:0000256" key="1">
    <source>
        <dbReference type="ARBA" id="ARBA00022786"/>
    </source>
</evidence>
<keyword evidence="5" id="KW-1185">Reference proteome</keyword>
<name>A0A8S1F068_9PELO</name>
<dbReference type="InterPro" id="IPR011989">
    <property type="entry name" value="ARM-like"/>
</dbReference>
<dbReference type="Gene3D" id="1.25.10.10">
    <property type="entry name" value="Leucine-rich Repeat Variant"/>
    <property type="match status" value="1"/>
</dbReference>
<dbReference type="InterPro" id="IPR051341">
    <property type="entry name" value="Zyg-11_UBL_adapter"/>
</dbReference>
<accession>A0A8S1F068</accession>
<gene>
    <name evidence="4" type="ORF">CBOVIS_LOCUS7626</name>
</gene>
<dbReference type="Proteomes" id="UP000494206">
    <property type="component" value="Unassembled WGS sequence"/>
</dbReference>
<sequence>MENNVETCETMATAAAAAAATTVSTSSQVPLLSRLATEKIAELVELDELPMFDHPLLPSYSNEIVKILGARKKLRETLRRLRPDRFKITKMDLMGGGFTLDDVRHVYGHDLHYLKIGDIESFSNHHKIQIEEVLKAALNRQSRRNLKHLDLSGRYKISSSWPMFVALNLPHLESLSFANRNTSNLTLLQIGQQLTQLRYLDISNTYVTEISCIAGMKNLEVLIMYNLNILKGDVAETLSNFSKLRVLDISRKVNSDYLQETSQDAHGDVALGIYNRSIQAIKCNESTPWPELRALDMSGLSIVQFGTDRALEFVHKIIEAHPKLEQIALLATPLDSQTVEFPDRKLNVINSASRKSILFALSHYVNRESCRSAFTAHALHSVYYCLQSGYDKFTQEELGECIRLVCLSMQKYLTTLAVQIAGSACLYHICKLKRIKRLSVKDVCNCIERSLDAAEQYRTMTQLQKNVWLTICNDYLLHLEGIDFYRTCKVALDTMISNRDASVERMTIAIISIVTPKMKPNEAQMLTSDTIYIRHLVKIMAEYLDNYQRENLAQNRESDNTLYTLKFTLSALWNLTDECETTCRAFYDVGGVQIAFKILIAFSAHGNVQTKVLGILNNVAEVDEIKHSIINDESFVNLLLDCLEGDFESPDNKGRYRDVERSYFAGGILANLLCETTPWRNEELRNEVCEKLMESIEQWPELPSAMVSYRSLTPFSRILERSEANGAIMWCLWGVHHVLHHRDKTKPAHCSLGYVDMVQSSNILLICERMQKQLTKEPRVANLARKIVDIVEANERDETY</sequence>
<proteinExistence type="predicted"/>
<reference evidence="4 5" key="1">
    <citation type="submission" date="2020-04" db="EMBL/GenBank/DDBJ databases">
        <authorList>
            <person name="Laetsch R D."/>
            <person name="Stevens L."/>
            <person name="Kumar S."/>
            <person name="Blaxter L. M."/>
        </authorList>
    </citation>
    <scope>NUCLEOTIDE SEQUENCE [LARGE SCALE GENOMIC DNA]</scope>
</reference>
<dbReference type="InterPro" id="IPR016024">
    <property type="entry name" value="ARM-type_fold"/>
</dbReference>
<dbReference type="PANTHER" id="PTHR12904">
    <property type="match status" value="1"/>
</dbReference>
<evidence type="ECO:0000313" key="4">
    <source>
        <dbReference type="EMBL" id="CAB3405428.1"/>
    </source>
</evidence>
<dbReference type="SUPFAM" id="SSF52047">
    <property type="entry name" value="RNI-like"/>
    <property type="match status" value="1"/>
</dbReference>
<comment type="caution">
    <text evidence="4">The sequence shown here is derived from an EMBL/GenBank/DDBJ whole genome shotgun (WGS) entry which is preliminary data.</text>
</comment>
<dbReference type="InterPro" id="IPR032675">
    <property type="entry name" value="LRR_dom_sf"/>
</dbReference>
<dbReference type="AlphaFoldDB" id="A0A8S1F068"/>
<evidence type="ECO:0000259" key="2">
    <source>
        <dbReference type="Pfam" id="PF22964"/>
    </source>
</evidence>
<organism evidence="4 5">
    <name type="scientific">Caenorhabditis bovis</name>
    <dbReference type="NCBI Taxonomy" id="2654633"/>
    <lineage>
        <taxon>Eukaryota</taxon>
        <taxon>Metazoa</taxon>
        <taxon>Ecdysozoa</taxon>
        <taxon>Nematoda</taxon>
        <taxon>Chromadorea</taxon>
        <taxon>Rhabditida</taxon>
        <taxon>Rhabditina</taxon>
        <taxon>Rhabditomorpha</taxon>
        <taxon>Rhabditoidea</taxon>
        <taxon>Rhabditidae</taxon>
        <taxon>Peloderinae</taxon>
        <taxon>Caenorhabditis</taxon>
    </lineage>
</organism>
<dbReference type="GO" id="GO:0031462">
    <property type="term" value="C:Cul2-RING ubiquitin ligase complex"/>
    <property type="evidence" value="ECO:0007669"/>
    <property type="project" value="TreeGrafter"/>
</dbReference>
<protein>
    <submittedName>
        <fullName evidence="4">Uncharacterized protein</fullName>
    </submittedName>
</protein>
<dbReference type="PANTHER" id="PTHR12904:SF22">
    <property type="entry name" value="ZYG-11 FAMILY MEMBER B, CELL CYCLE REGULATOR"/>
    <property type="match status" value="1"/>
</dbReference>
<feature type="domain" description="Protein zer-1 homolog-like C-terminal" evidence="2">
    <location>
        <begin position="408"/>
        <end position="792"/>
    </location>
</feature>
<dbReference type="InterPro" id="IPR056845">
    <property type="entry name" value="LRR_Zer-1"/>
</dbReference>
<dbReference type="SUPFAM" id="SSF48371">
    <property type="entry name" value="ARM repeat"/>
    <property type="match status" value="1"/>
</dbReference>